<dbReference type="SUPFAM" id="SSF160704">
    <property type="entry name" value="YehR-like"/>
    <property type="match status" value="1"/>
</dbReference>
<dbReference type="AlphaFoldDB" id="A0A543AP51"/>
<dbReference type="Pfam" id="PF06998">
    <property type="entry name" value="DUF1307"/>
    <property type="match status" value="1"/>
</dbReference>
<feature type="region of interest" description="Disordered" evidence="1">
    <location>
        <begin position="37"/>
        <end position="65"/>
    </location>
</feature>
<reference evidence="3 4" key="1">
    <citation type="submission" date="2019-06" db="EMBL/GenBank/DDBJ databases">
        <title>Sequencing the genomes of 1000 actinobacteria strains.</title>
        <authorList>
            <person name="Klenk H.-P."/>
        </authorList>
    </citation>
    <scope>NUCLEOTIDE SEQUENCE [LARGE SCALE GENOMIC DNA]</scope>
    <source>
        <strain evidence="3 4">DSM 24083</strain>
    </source>
</reference>
<keyword evidence="2" id="KW-0732">Signal</keyword>
<accession>A0A543AP51</accession>
<dbReference type="InterPro" id="IPR036699">
    <property type="entry name" value="YehR-like_sf"/>
</dbReference>
<feature type="chain" id="PRO_5039587491" evidence="2">
    <location>
        <begin position="25"/>
        <end position="179"/>
    </location>
</feature>
<keyword evidence="4" id="KW-1185">Reference proteome</keyword>
<keyword evidence="3" id="KW-0449">Lipoprotein</keyword>
<name>A0A543AP51_9MICC</name>
<evidence type="ECO:0000256" key="2">
    <source>
        <dbReference type="SAM" id="SignalP"/>
    </source>
</evidence>
<protein>
    <submittedName>
        <fullName evidence="3">Uncharacterized lipoprotein YehR (DUF1307 family)</fullName>
    </submittedName>
</protein>
<organism evidence="3 4">
    <name type="scientific">Enteractinococcus coprophilus</name>
    <dbReference type="NCBI Taxonomy" id="1027633"/>
    <lineage>
        <taxon>Bacteria</taxon>
        <taxon>Bacillati</taxon>
        <taxon>Actinomycetota</taxon>
        <taxon>Actinomycetes</taxon>
        <taxon>Micrococcales</taxon>
        <taxon>Micrococcaceae</taxon>
    </lineage>
</organism>
<sequence length="179" mass="19621">MKTKKPMAWSALAFAAALSLVACGDQEAGETAQPEAVETLEQDTTETVGQETSETVYERKTHDSEETATFTHVGDKILQQHGVYVTTYEAFGFAGPEEAQEVLDPRIAELNAIDEYEHTIDYGETHITEEIIANYAAMDPADVVKLPGMDELDTTEDAEFYSLEETAAGLETSGYIKVE</sequence>
<evidence type="ECO:0000256" key="1">
    <source>
        <dbReference type="SAM" id="MobiDB-lite"/>
    </source>
</evidence>
<dbReference type="RefSeq" id="WP_141864925.1">
    <property type="nucleotide sequence ID" value="NZ_BAABAN010000001.1"/>
</dbReference>
<dbReference type="EMBL" id="VFOU01000001">
    <property type="protein sequence ID" value="TQL74352.1"/>
    <property type="molecule type" value="Genomic_DNA"/>
</dbReference>
<dbReference type="InterPro" id="IPR009736">
    <property type="entry name" value="DUF1307"/>
</dbReference>
<feature type="signal peptide" evidence="2">
    <location>
        <begin position="1"/>
        <end position="24"/>
    </location>
</feature>
<feature type="compositionally biased region" description="Basic and acidic residues" evidence="1">
    <location>
        <begin position="56"/>
        <end position="65"/>
    </location>
</feature>
<gene>
    <name evidence="3" type="ORF">FB556_0815</name>
</gene>
<comment type="caution">
    <text evidence="3">The sequence shown here is derived from an EMBL/GenBank/DDBJ whole genome shotgun (WGS) entry which is preliminary data.</text>
</comment>
<dbReference type="Proteomes" id="UP000319746">
    <property type="component" value="Unassembled WGS sequence"/>
</dbReference>
<proteinExistence type="predicted"/>
<evidence type="ECO:0000313" key="3">
    <source>
        <dbReference type="EMBL" id="TQL74352.1"/>
    </source>
</evidence>
<feature type="compositionally biased region" description="Polar residues" evidence="1">
    <location>
        <begin position="45"/>
        <end position="55"/>
    </location>
</feature>
<dbReference type="Gene3D" id="3.30.1830.10">
    <property type="entry name" value="YehR-like"/>
    <property type="match status" value="1"/>
</dbReference>
<evidence type="ECO:0000313" key="4">
    <source>
        <dbReference type="Proteomes" id="UP000319746"/>
    </source>
</evidence>
<dbReference type="PROSITE" id="PS51257">
    <property type="entry name" value="PROKAR_LIPOPROTEIN"/>
    <property type="match status" value="1"/>
</dbReference>